<keyword evidence="6" id="KW-0472">Membrane</keyword>
<dbReference type="Gene3D" id="3.20.20.370">
    <property type="entry name" value="Glycoside hydrolase/deacetylase"/>
    <property type="match status" value="1"/>
</dbReference>
<dbReference type="HOGENOM" id="CLU_021264_3_0_1"/>
<evidence type="ECO:0000256" key="6">
    <source>
        <dbReference type="SAM" id="Phobius"/>
    </source>
</evidence>
<feature type="transmembrane region" description="Helical" evidence="6">
    <location>
        <begin position="6"/>
        <end position="28"/>
    </location>
</feature>
<evidence type="ECO:0000313" key="8">
    <source>
        <dbReference type="EMBL" id="KIW24088.1"/>
    </source>
</evidence>
<keyword evidence="2" id="KW-0146">Chitin degradation</keyword>
<proteinExistence type="predicted"/>
<comment type="cofactor">
    <cofactor evidence="1">
        <name>Co(2+)</name>
        <dbReference type="ChEBI" id="CHEBI:48828"/>
    </cofactor>
</comment>
<dbReference type="GO" id="GO:0006032">
    <property type="term" value="P:chitin catabolic process"/>
    <property type="evidence" value="ECO:0007669"/>
    <property type="project" value="UniProtKB-KW"/>
</dbReference>
<keyword evidence="2" id="KW-0624">Polysaccharide degradation</keyword>
<keyword evidence="6" id="KW-0812">Transmembrane</keyword>
<keyword evidence="6" id="KW-1133">Transmembrane helix</keyword>
<evidence type="ECO:0000256" key="3">
    <source>
        <dbReference type="ARBA" id="ARBA00023285"/>
    </source>
</evidence>
<feature type="domain" description="NodB homology" evidence="7">
    <location>
        <begin position="54"/>
        <end position="242"/>
    </location>
</feature>
<evidence type="ECO:0000256" key="5">
    <source>
        <dbReference type="ARBA" id="ARBA00048494"/>
    </source>
</evidence>
<dbReference type="InterPro" id="IPR050248">
    <property type="entry name" value="Polysacc_deacetylase_ArnD"/>
</dbReference>
<dbReference type="STRING" id="569365.A0A0D2BYB1"/>
<dbReference type="GeneID" id="27349016"/>
<dbReference type="PROSITE" id="PS51677">
    <property type="entry name" value="NODB"/>
    <property type="match status" value="1"/>
</dbReference>
<dbReference type="OrthoDB" id="407355at2759"/>
<dbReference type="CDD" id="cd10958">
    <property type="entry name" value="CE4_NodB_like_2"/>
    <property type="match status" value="1"/>
</dbReference>
<keyword evidence="3" id="KW-0170">Cobalt</keyword>
<dbReference type="InterPro" id="IPR011330">
    <property type="entry name" value="Glyco_hydro/deAcase_b/a-brl"/>
</dbReference>
<dbReference type="GO" id="GO:0004099">
    <property type="term" value="F:chitin deacetylase activity"/>
    <property type="evidence" value="ECO:0007669"/>
    <property type="project" value="UniProtKB-EC"/>
</dbReference>
<dbReference type="InterPro" id="IPR002509">
    <property type="entry name" value="NODB_dom"/>
</dbReference>
<dbReference type="GO" id="GO:0005975">
    <property type="term" value="P:carbohydrate metabolic process"/>
    <property type="evidence" value="ECO:0007669"/>
    <property type="project" value="InterPro"/>
</dbReference>
<protein>
    <recommendedName>
        <fullName evidence="4">chitin deacetylase</fullName>
        <ecNumber evidence="4">3.5.1.41</ecNumber>
    </recommendedName>
</protein>
<dbReference type="SUPFAM" id="SSF88713">
    <property type="entry name" value="Glycoside hydrolase/deacetylase"/>
    <property type="match status" value="1"/>
</dbReference>
<dbReference type="GO" id="GO:0009272">
    <property type="term" value="P:fungal-type cell wall biogenesis"/>
    <property type="evidence" value="ECO:0007669"/>
    <property type="project" value="UniProtKB-ARBA"/>
</dbReference>
<evidence type="ECO:0000256" key="2">
    <source>
        <dbReference type="ARBA" id="ARBA00023024"/>
    </source>
</evidence>
<organism evidence="8 9">
    <name type="scientific">Cladophialophora immunda</name>
    <dbReference type="NCBI Taxonomy" id="569365"/>
    <lineage>
        <taxon>Eukaryota</taxon>
        <taxon>Fungi</taxon>
        <taxon>Dikarya</taxon>
        <taxon>Ascomycota</taxon>
        <taxon>Pezizomycotina</taxon>
        <taxon>Eurotiomycetes</taxon>
        <taxon>Chaetothyriomycetidae</taxon>
        <taxon>Chaetothyriales</taxon>
        <taxon>Herpotrichiellaceae</taxon>
        <taxon>Cladophialophora</taxon>
    </lineage>
</organism>
<dbReference type="PANTHER" id="PTHR10587:SF137">
    <property type="entry name" value="4-DEOXY-4-FORMAMIDO-L-ARABINOSE-PHOSPHOUNDECAPRENOL DEFORMYLASE ARND-RELATED"/>
    <property type="match status" value="1"/>
</dbReference>
<evidence type="ECO:0000259" key="7">
    <source>
        <dbReference type="PROSITE" id="PS51677"/>
    </source>
</evidence>
<dbReference type="VEuPathDB" id="FungiDB:PV07_09822"/>
<evidence type="ECO:0000313" key="9">
    <source>
        <dbReference type="Proteomes" id="UP000054466"/>
    </source>
</evidence>
<dbReference type="Proteomes" id="UP000054466">
    <property type="component" value="Unassembled WGS sequence"/>
</dbReference>
<dbReference type="EMBL" id="KN847045">
    <property type="protein sequence ID" value="KIW24088.1"/>
    <property type="molecule type" value="Genomic_DNA"/>
</dbReference>
<name>A0A0D2BYB1_9EURO</name>
<reference evidence="8 9" key="1">
    <citation type="submission" date="2015-01" db="EMBL/GenBank/DDBJ databases">
        <title>The Genome Sequence of Cladophialophora immunda CBS83496.</title>
        <authorList>
            <consortium name="The Broad Institute Genomics Platform"/>
            <person name="Cuomo C."/>
            <person name="de Hoog S."/>
            <person name="Gorbushina A."/>
            <person name="Stielow B."/>
            <person name="Teixiera M."/>
            <person name="Abouelleil A."/>
            <person name="Chapman S.B."/>
            <person name="Priest M."/>
            <person name="Young S.K."/>
            <person name="Wortman J."/>
            <person name="Nusbaum C."/>
            <person name="Birren B."/>
        </authorList>
    </citation>
    <scope>NUCLEOTIDE SEQUENCE [LARGE SCALE GENOMIC DNA]</scope>
    <source>
        <strain evidence="8 9">CBS 83496</strain>
    </source>
</reference>
<dbReference type="AlphaFoldDB" id="A0A0D2BYB1"/>
<dbReference type="RefSeq" id="XP_016244304.1">
    <property type="nucleotide sequence ID" value="XM_016397113.1"/>
</dbReference>
<sequence length="268" mass="30486">MTTLLTTIIIIILTLSSLAISSLICILYKPPKWLIRWLQARHPNVLFHVPTGDKTVALTIDDGPSRHTAEIRRLLRAHGVTATFFVIGSHIPGHEQTLRELVLDGHELANHAMYDEPALRIPPEELARQIQTVERQIRDIYDSVDPRPSAVKKRQPRYFRPGSGFFTASMLALLAQPRLNYRLVLGSIYPWDAQISWPRLNAWHILSSVTPGATIVIHDRPWTAPMLRIVLPALRRHGWRVGTVTDLLSHSVQARVREDGEGRSQWEE</sequence>
<accession>A0A0D2BYB1</accession>
<keyword evidence="9" id="KW-1185">Reference proteome</keyword>
<evidence type="ECO:0000256" key="4">
    <source>
        <dbReference type="ARBA" id="ARBA00024056"/>
    </source>
</evidence>
<dbReference type="EC" id="3.5.1.41" evidence="4"/>
<dbReference type="Pfam" id="PF01522">
    <property type="entry name" value="Polysacc_deac_1"/>
    <property type="match status" value="1"/>
</dbReference>
<gene>
    <name evidence="8" type="ORF">PV07_09822</name>
</gene>
<keyword evidence="2" id="KW-0119">Carbohydrate metabolism</keyword>
<evidence type="ECO:0000256" key="1">
    <source>
        <dbReference type="ARBA" id="ARBA00001941"/>
    </source>
</evidence>
<comment type="catalytic activity">
    <reaction evidence="5">
        <text>[(1-&gt;4)-N-acetyl-beta-D-glucosaminyl](n) + n H2O = chitosan + n acetate</text>
        <dbReference type="Rhea" id="RHEA:10464"/>
        <dbReference type="Rhea" id="RHEA-COMP:9593"/>
        <dbReference type="Rhea" id="RHEA-COMP:9597"/>
        <dbReference type="ChEBI" id="CHEBI:15377"/>
        <dbReference type="ChEBI" id="CHEBI:17029"/>
        <dbReference type="ChEBI" id="CHEBI:30089"/>
        <dbReference type="ChEBI" id="CHEBI:57704"/>
        <dbReference type="EC" id="3.5.1.41"/>
    </reaction>
    <physiologicalReaction direction="left-to-right" evidence="5">
        <dbReference type="Rhea" id="RHEA:10465"/>
    </physiologicalReaction>
</comment>
<dbReference type="PANTHER" id="PTHR10587">
    <property type="entry name" value="GLYCOSYL TRANSFERASE-RELATED"/>
    <property type="match status" value="1"/>
</dbReference>